<name>A0A5S9IKA5_UABAM</name>
<evidence type="ECO:0000313" key="2">
    <source>
        <dbReference type="EMBL" id="BBM83423.1"/>
    </source>
</evidence>
<dbReference type="EMBL" id="AP019860">
    <property type="protein sequence ID" value="BBM83423.1"/>
    <property type="molecule type" value="Genomic_DNA"/>
</dbReference>
<protein>
    <submittedName>
        <fullName evidence="2">Uncharacterized protein</fullName>
    </submittedName>
</protein>
<reference evidence="2 3" key="1">
    <citation type="submission" date="2019-08" db="EMBL/GenBank/DDBJ databases">
        <title>Complete genome sequence of Candidatus Uab amorphum.</title>
        <authorList>
            <person name="Shiratori T."/>
            <person name="Suzuki S."/>
            <person name="Kakizawa Y."/>
            <person name="Ishida K."/>
        </authorList>
    </citation>
    <scope>NUCLEOTIDE SEQUENCE [LARGE SCALE GENOMIC DNA]</scope>
    <source>
        <strain evidence="2 3">SRT547</strain>
    </source>
</reference>
<keyword evidence="1" id="KW-0472">Membrane</keyword>
<feature type="transmembrane region" description="Helical" evidence="1">
    <location>
        <begin position="21"/>
        <end position="38"/>
    </location>
</feature>
<accession>A0A5S9IKA5</accession>
<organism evidence="2 3">
    <name type="scientific">Uabimicrobium amorphum</name>
    <dbReference type="NCBI Taxonomy" id="2596890"/>
    <lineage>
        <taxon>Bacteria</taxon>
        <taxon>Pseudomonadati</taxon>
        <taxon>Planctomycetota</taxon>
        <taxon>Candidatus Uabimicrobiia</taxon>
        <taxon>Candidatus Uabimicrobiales</taxon>
        <taxon>Candidatus Uabimicrobiaceae</taxon>
        <taxon>Candidatus Uabimicrobium</taxon>
    </lineage>
</organism>
<sequence>MSKSKESRESREHKNSKKGDLLGICIVIAAFIIAFTPPRRPRIKADVNRYQYHETTEDIYLLDSHNGDLWIRGGDFNGVTQWVPQKIANLNPVPKKHRETDRFQLKFTQQGKCYLFDSSSGKLWLRGGTFDGVVQWIEQKLPQVKNKQDNEK</sequence>
<keyword evidence="1" id="KW-1133">Transmembrane helix</keyword>
<keyword evidence="3" id="KW-1185">Reference proteome</keyword>
<proteinExistence type="predicted"/>
<gene>
    <name evidence="2" type="ORF">UABAM_01775</name>
</gene>
<evidence type="ECO:0000313" key="3">
    <source>
        <dbReference type="Proteomes" id="UP000326354"/>
    </source>
</evidence>
<dbReference type="RefSeq" id="WP_151967622.1">
    <property type="nucleotide sequence ID" value="NZ_AP019860.1"/>
</dbReference>
<dbReference type="Proteomes" id="UP000326354">
    <property type="component" value="Chromosome"/>
</dbReference>
<evidence type="ECO:0000256" key="1">
    <source>
        <dbReference type="SAM" id="Phobius"/>
    </source>
</evidence>
<dbReference type="KEGG" id="uam:UABAM_01775"/>
<keyword evidence="1" id="KW-0812">Transmembrane</keyword>
<dbReference type="AlphaFoldDB" id="A0A5S9IKA5"/>